<evidence type="ECO:0000313" key="6">
    <source>
        <dbReference type="EMBL" id="NNH38976.1"/>
    </source>
</evidence>
<dbReference type="PIRSF" id="PIRSF500136">
    <property type="entry name" value="UDP_ManNAc_DH"/>
    <property type="match status" value="1"/>
</dbReference>
<dbReference type="GO" id="GO:0000271">
    <property type="term" value="P:polysaccharide biosynthetic process"/>
    <property type="evidence" value="ECO:0007669"/>
    <property type="project" value="InterPro"/>
</dbReference>
<dbReference type="NCBIfam" id="NF011729">
    <property type="entry name" value="PRK15182.1"/>
    <property type="match status" value="1"/>
</dbReference>
<dbReference type="SUPFAM" id="SSF51735">
    <property type="entry name" value="NAD(P)-binding Rossmann-fold domains"/>
    <property type="match status" value="1"/>
</dbReference>
<gene>
    <name evidence="7" type="primary">tviB</name>
    <name evidence="6" type="ORF">HLH11_10045</name>
    <name evidence="7" type="ORF">HLH17_15730</name>
</gene>
<feature type="domain" description="UDP-glucose/GDP-mannose dehydrogenase C-terminal" evidence="5">
    <location>
        <begin position="318"/>
        <end position="418"/>
    </location>
</feature>
<dbReference type="EMBL" id="JABERH010000024">
    <property type="protein sequence ID" value="NNH38976.1"/>
    <property type="molecule type" value="Genomic_DNA"/>
</dbReference>
<dbReference type="InterPro" id="IPR028359">
    <property type="entry name" value="UDP_ManNAc/GlcNAc_DH"/>
</dbReference>
<sequence>MLQLSELKIAIIGLGYVGLPLAVEFGKKVPVVGFDIHQKRIDELTRGQDHTLEVSSEELKQSTHLSYTTSLDDLKSCNFFIVTVPTPIDQYKQPDLTPLVKASHSIGNVLKKGDIVVYESTVYPGATEEVCIPELEKVSGLTFNQDFYAGYSPERINPGDKLHRVTNILKITSGSTPEVADFVDEVYNLIIEAGTHKAATIKVAEAAKVIENTQRDVNIALINELALIFNKMGIDTEAVLEAAGTKWNFLPFRPGLVGGHCIGVDPYYLTHKAQAIGYNPEIILAGRRLNDGMGAYVVTQLVKAMLKKRIQVEDAKVLILGLSFKENCPDIRNTRIIDIVNELKEYHVNVDVYDPWVDAAEAEHEYGISPVQSLEKAAYDAVILAVAHEQFKDMGAEAIRALGKPEHVLYDLKYVLSQAESDLRL</sequence>
<evidence type="ECO:0000313" key="9">
    <source>
        <dbReference type="Proteomes" id="UP000569202"/>
    </source>
</evidence>
<organism evidence="7 9">
    <name type="scientific">Acinetobacter terrae</name>
    <dbReference type="NCBI Taxonomy" id="2731247"/>
    <lineage>
        <taxon>Bacteria</taxon>
        <taxon>Pseudomonadati</taxon>
        <taxon>Pseudomonadota</taxon>
        <taxon>Gammaproteobacteria</taxon>
        <taxon>Moraxellales</taxon>
        <taxon>Moraxellaceae</taxon>
        <taxon>Acinetobacter</taxon>
        <taxon>Acinetobacter Taxon 24</taxon>
    </lineage>
</organism>
<evidence type="ECO:0000256" key="3">
    <source>
        <dbReference type="ARBA" id="ARBA00023027"/>
    </source>
</evidence>
<dbReference type="Pfam" id="PF00984">
    <property type="entry name" value="UDPG_MGDP_dh"/>
    <property type="match status" value="1"/>
</dbReference>
<dbReference type="SUPFAM" id="SSF52413">
    <property type="entry name" value="UDP-glucose/GDP-mannose dehydrogenase C-terminal domain"/>
    <property type="match status" value="1"/>
</dbReference>
<dbReference type="InterPro" id="IPR001732">
    <property type="entry name" value="UDP-Glc/GDP-Man_DH_N"/>
</dbReference>
<evidence type="ECO:0000259" key="5">
    <source>
        <dbReference type="SMART" id="SM00984"/>
    </source>
</evidence>
<dbReference type="InterPro" id="IPR008927">
    <property type="entry name" value="6-PGluconate_DH-like_C_sf"/>
</dbReference>
<protein>
    <submittedName>
        <fullName evidence="7">Vi polysaccharide biosynthesis UDP-N-acetylglucosamine C-6 dehydrogenase TviB</fullName>
    </submittedName>
</protein>
<dbReference type="Proteomes" id="UP000532147">
    <property type="component" value="Unassembled WGS sequence"/>
</dbReference>
<keyword evidence="2" id="KW-0560">Oxidoreductase</keyword>
<dbReference type="InterPro" id="IPR017476">
    <property type="entry name" value="UDP-Glc/GDP-Man"/>
</dbReference>
<comment type="similarity">
    <text evidence="1 4">Belongs to the UDP-glucose/GDP-mannose dehydrogenase family.</text>
</comment>
<dbReference type="PIRSF" id="PIRSF000124">
    <property type="entry name" value="UDPglc_GDPman_dh"/>
    <property type="match status" value="1"/>
</dbReference>
<reference evidence="8 9" key="1">
    <citation type="submission" date="2020-04" db="EMBL/GenBank/DDBJ databases">
        <title>Acinetobacter Taxon 24.</title>
        <authorList>
            <person name="Nemec A."/>
            <person name="Radolfova-Krizova L."/>
            <person name="Higgins P.G."/>
            <person name="Spanelova P."/>
        </authorList>
    </citation>
    <scope>NUCLEOTIDE SEQUENCE [LARGE SCALE GENOMIC DNA]</scope>
    <source>
        <strain evidence="6 8">ANC 4280</strain>
        <strain evidence="7 9">ANC 5380</strain>
    </source>
</reference>
<dbReference type="PANTHER" id="PTHR43491:SF2">
    <property type="entry name" value="UDP-N-ACETYL-D-MANNOSAMINE DEHYDROGENASE"/>
    <property type="match status" value="1"/>
</dbReference>
<evidence type="ECO:0000256" key="1">
    <source>
        <dbReference type="ARBA" id="ARBA00006601"/>
    </source>
</evidence>
<keyword evidence="3" id="KW-0520">NAD</keyword>
<evidence type="ECO:0000313" key="8">
    <source>
        <dbReference type="Proteomes" id="UP000532147"/>
    </source>
</evidence>
<dbReference type="NCBIfam" id="TIGR03026">
    <property type="entry name" value="NDP-sugDHase"/>
    <property type="match status" value="1"/>
</dbReference>
<proteinExistence type="inferred from homology"/>
<dbReference type="Pfam" id="PF03721">
    <property type="entry name" value="UDPG_MGDP_dh_N"/>
    <property type="match status" value="1"/>
</dbReference>
<name>A0A7Y2RHT5_9GAMM</name>
<dbReference type="InterPro" id="IPR014026">
    <property type="entry name" value="UDP-Glc/GDP-Man_DH_dimer"/>
</dbReference>
<dbReference type="InterPro" id="IPR036291">
    <property type="entry name" value="NAD(P)-bd_dom_sf"/>
</dbReference>
<dbReference type="Gene3D" id="3.40.50.720">
    <property type="entry name" value="NAD(P)-binding Rossmann-like Domain"/>
    <property type="match status" value="2"/>
</dbReference>
<dbReference type="Proteomes" id="UP000569202">
    <property type="component" value="Unassembled WGS sequence"/>
</dbReference>
<dbReference type="GO" id="GO:0051287">
    <property type="term" value="F:NAD binding"/>
    <property type="evidence" value="ECO:0007669"/>
    <property type="project" value="InterPro"/>
</dbReference>
<dbReference type="RefSeq" id="WP_171534683.1">
    <property type="nucleotide sequence ID" value="NZ_JABERH010000024.1"/>
</dbReference>
<dbReference type="SMART" id="SM00984">
    <property type="entry name" value="UDPG_MGDP_dh_C"/>
    <property type="match status" value="1"/>
</dbReference>
<dbReference type="SUPFAM" id="SSF48179">
    <property type="entry name" value="6-phosphogluconate dehydrogenase C-terminal domain-like"/>
    <property type="match status" value="1"/>
</dbReference>
<dbReference type="Pfam" id="PF03720">
    <property type="entry name" value="UDPG_MGDP_dh_C"/>
    <property type="match status" value="1"/>
</dbReference>
<dbReference type="EMBL" id="JABERL010000064">
    <property type="protein sequence ID" value="NNH79067.1"/>
    <property type="molecule type" value="Genomic_DNA"/>
</dbReference>
<evidence type="ECO:0000256" key="4">
    <source>
        <dbReference type="PIRNR" id="PIRNR000124"/>
    </source>
</evidence>
<dbReference type="GO" id="GO:0016616">
    <property type="term" value="F:oxidoreductase activity, acting on the CH-OH group of donors, NAD or NADP as acceptor"/>
    <property type="evidence" value="ECO:0007669"/>
    <property type="project" value="InterPro"/>
</dbReference>
<dbReference type="GO" id="GO:0016628">
    <property type="term" value="F:oxidoreductase activity, acting on the CH-CH group of donors, NAD or NADP as acceptor"/>
    <property type="evidence" value="ECO:0007669"/>
    <property type="project" value="InterPro"/>
</dbReference>
<dbReference type="PANTHER" id="PTHR43491">
    <property type="entry name" value="UDP-N-ACETYL-D-MANNOSAMINE DEHYDROGENASE"/>
    <property type="match status" value="1"/>
</dbReference>
<evidence type="ECO:0000256" key="2">
    <source>
        <dbReference type="ARBA" id="ARBA00023002"/>
    </source>
</evidence>
<dbReference type="InterPro" id="IPR014027">
    <property type="entry name" value="UDP-Glc/GDP-Man_DH_C"/>
</dbReference>
<dbReference type="InterPro" id="IPR036220">
    <property type="entry name" value="UDP-Glc/GDP-Man_DH_C_sf"/>
</dbReference>
<comment type="caution">
    <text evidence="7">The sequence shown here is derived from an EMBL/GenBank/DDBJ whole genome shotgun (WGS) entry which is preliminary data.</text>
</comment>
<accession>A0A7Y2RHT5</accession>
<evidence type="ECO:0000313" key="7">
    <source>
        <dbReference type="EMBL" id="NNH79067.1"/>
    </source>
</evidence>
<dbReference type="AlphaFoldDB" id="A0A7Y2RHT5"/>